<keyword evidence="2" id="KW-1185">Reference proteome</keyword>
<organism evidence="1 2">
    <name type="scientific">Crucibulum laeve</name>
    <dbReference type="NCBI Taxonomy" id="68775"/>
    <lineage>
        <taxon>Eukaryota</taxon>
        <taxon>Fungi</taxon>
        <taxon>Dikarya</taxon>
        <taxon>Basidiomycota</taxon>
        <taxon>Agaricomycotina</taxon>
        <taxon>Agaricomycetes</taxon>
        <taxon>Agaricomycetidae</taxon>
        <taxon>Agaricales</taxon>
        <taxon>Agaricineae</taxon>
        <taxon>Nidulariaceae</taxon>
        <taxon>Crucibulum</taxon>
    </lineage>
</organism>
<dbReference type="EMBL" id="ML213684">
    <property type="protein sequence ID" value="TFK32159.1"/>
    <property type="molecule type" value="Genomic_DNA"/>
</dbReference>
<name>A0A5C3LG91_9AGAR</name>
<dbReference type="Proteomes" id="UP000308652">
    <property type="component" value="Unassembled WGS sequence"/>
</dbReference>
<gene>
    <name evidence="1" type="ORF">BDQ12DRAFT_728912</name>
</gene>
<evidence type="ECO:0000313" key="2">
    <source>
        <dbReference type="Proteomes" id="UP000308652"/>
    </source>
</evidence>
<protein>
    <submittedName>
        <fullName evidence="1">Uncharacterized protein</fullName>
    </submittedName>
</protein>
<dbReference type="AlphaFoldDB" id="A0A5C3LG91"/>
<accession>A0A5C3LG91</accession>
<sequence>MFSISLFQRDSLSDAPPRLASLEEPNEITLHSGMNSSQCSITSYPDIPSEEGSEIDEITPSMSTSQLMCIWDNRVQTRRIHAGRSIVTSIDYYAQSISKETDSSHYYPATSSFSELGVEKSINDTSTLLSEPPPIGIGYQLQTDIKQLKSEVFQMKHTLEDINASLQLLCSLLNTEKPGNMSIPTS</sequence>
<reference evidence="1 2" key="1">
    <citation type="journal article" date="2019" name="Nat. Ecol. Evol.">
        <title>Megaphylogeny resolves global patterns of mushroom evolution.</title>
        <authorList>
            <person name="Varga T."/>
            <person name="Krizsan K."/>
            <person name="Foldi C."/>
            <person name="Dima B."/>
            <person name="Sanchez-Garcia M."/>
            <person name="Sanchez-Ramirez S."/>
            <person name="Szollosi G.J."/>
            <person name="Szarkandi J.G."/>
            <person name="Papp V."/>
            <person name="Albert L."/>
            <person name="Andreopoulos W."/>
            <person name="Angelini C."/>
            <person name="Antonin V."/>
            <person name="Barry K.W."/>
            <person name="Bougher N.L."/>
            <person name="Buchanan P."/>
            <person name="Buyck B."/>
            <person name="Bense V."/>
            <person name="Catcheside P."/>
            <person name="Chovatia M."/>
            <person name="Cooper J."/>
            <person name="Damon W."/>
            <person name="Desjardin D."/>
            <person name="Finy P."/>
            <person name="Geml J."/>
            <person name="Haridas S."/>
            <person name="Hughes K."/>
            <person name="Justo A."/>
            <person name="Karasinski D."/>
            <person name="Kautmanova I."/>
            <person name="Kiss B."/>
            <person name="Kocsube S."/>
            <person name="Kotiranta H."/>
            <person name="LaButti K.M."/>
            <person name="Lechner B.E."/>
            <person name="Liimatainen K."/>
            <person name="Lipzen A."/>
            <person name="Lukacs Z."/>
            <person name="Mihaltcheva S."/>
            <person name="Morgado L.N."/>
            <person name="Niskanen T."/>
            <person name="Noordeloos M.E."/>
            <person name="Ohm R.A."/>
            <person name="Ortiz-Santana B."/>
            <person name="Ovrebo C."/>
            <person name="Racz N."/>
            <person name="Riley R."/>
            <person name="Savchenko A."/>
            <person name="Shiryaev A."/>
            <person name="Soop K."/>
            <person name="Spirin V."/>
            <person name="Szebenyi C."/>
            <person name="Tomsovsky M."/>
            <person name="Tulloss R.E."/>
            <person name="Uehling J."/>
            <person name="Grigoriev I.V."/>
            <person name="Vagvolgyi C."/>
            <person name="Papp T."/>
            <person name="Martin F.M."/>
            <person name="Miettinen O."/>
            <person name="Hibbett D.S."/>
            <person name="Nagy L.G."/>
        </authorList>
    </citation>
    <scope>NUCLEOTIDE SEQUENCE [LARGE SCALE GENOMIC DNA]</scope>
    <source>
        <strain evidence="1 2">CBS 166.37</strain>
    </source>
</reference>
<proteinExistence type="predicted"/>
<evidence type="ECO:0000313" key="1">
    <source>
        <dbReference type="EMBL" id="TFK32159.1"/>
    </source>
</evidence>